<sequence length="202" mass="23646">MLANHEEVKKPYKNQIMTFERGTVSLSLLELSNRWGWSRHRVRDFLNTLKTDAMLDIKRTGKITAIVIENYAFYNDVQNAKGQKKDEKRTVCGQFADTNNNDNNDNNIYNNKNARARERFVAPTVDEVRAYCTERNNSVDAQRFVDYYTANGWMVGKNKMKNWQAAVRTWERQGTAENVHHPTRTQRRFCETPVADDLDDLF</sequence>
<reference evidence="1" key="1">
    <citation type="journal article" date="2021" name="Proc. Natl. Acad. Sci. U.S.A.">
        <title>A Catalog of Tens of Thousands of Viruses from Human Metagenomes Reveals Hidden Associations with Chronic Diseases.</title>
        <authorList>
            <person name="Tisza M.J."/>
            <person name="Buck C.B."/>
        </authorList>
    </citation>
    <scope>NUCLEOTIDE SEQUENCE</scope>
    <source>
        <strain evidence="1">CtoqT5</strain>
    </source>
</reference>
<protein>
    <submittedName>
        <fullName evidence="1">Replisome organizer</fullName>
    </submittedName>
</protein>
<evidence type="ECO:0000313" key="1">
    <source>
        <dbReference type="EMBL" id="DAD84083.1"/>
    </source>
</evidence>
<name>A0A8S5MQ57_9CAUD</name>
<organism evidence="1">
    <name type="scientific">Podoviridae sp. ctoqT5</name>
    <dbReference type="NCBI Taxonomy" id="2826577"/>
    <lineage>
        <taxon>Viruses</taxon>
        <taxon>Duplodnaviria</taxon>
        <taxon>Heunggongvirae</taxon>
        <taxon>Uroviricota</taxon>
        <taxon>Caudoviricetes</taxon>
    </lineage>
</organism>
<proteinExistence type="predicted"/>
<dbReference type="EMBL" id="BK014952">
    <property type="protein sequence ID" value="DAD84083.1"/>
    <property type="molecule type" value="Genomic_DNA"/>
</dbReference>
<accession>A0A8S5MQ57</accession>